<dbReference type="Proteomes" id="UP000291084">
    <property type="component" value="Chromosome 1"/>
</dbReference>
<sequence>MGTNVPISSLLSDIFRINRPLFEVLNVMILSMSSDIIRVNHPSSDVFPTLEFVIHHDFVLRVCPKSPSDMRTNKDSFGGRHNPTSGAGLRPSHASCPRSSHQLGFDSDLKSSRTSPSMLPWLKEKPVVPKGNPTNECEASTPIGSSFLNPLKSGCVHSDLELNMVQKSHLCAFDLNGKLQTPKVVQSLSIDHRRNLNVLPPSSIDDGASTTKLEGSSPIIGL</sequence>
<evidence type="ECO:0000256" key="1">
    <source>
        <dbReference type="SAM" id="MobiDB-lite"/>
    </source>
</evidence>
<organism evidence="2 3">
    <name type="scientific">Vigna angularis var. angularis</name>
    <dbReference type="NCBI Taxonomy" id="157739"/>
    <lineage>
        <taxon>Eukaryota</taxon>
        <taxon>Viridiplantae</taxon>
        <taxon>Streptophyta</taxon>
        <taxon>Embryophyta</taxon>
        <taxon>Tracheophyta</taxon>
        <taxon>Spermatophyta</taxon>
        <taxon>Magnoliopsida</taxon>
        <taxon>eudicotyledons</taxon>
        <taxon>Gunneridae</taxon>
        <taxon>Pentapetalae</taxon>
        <taxon>rosids</taxon>
        <taxon>fabids</taxon>
        <taxon>Fabales</taxon>
        <taxon>Fabaceae</taxon>
        <taxon>Papilionoideae</taxon>
        <taxon>50 kb inversion clade</taxon>
        <taxon>NPAAA clade</taxon>
        <taxon>indigoferoid/millettioid clade</taxon>
        <taxon>Phaseoleae</taxon>
        <taxon>Vigna</taxon>
    </lineage>
</organism>
<protein>
    <submittedName>
        <fullName evidence="2">Uncharacterized protein</fullName>
    </submittedName>
</protein>
<gene>
    <name evidence="2" type="primary">Vigan.01G196600</name>
    <name evidence="2" type="ORF">VIGAN_01196600</name>
</gene>
<evidence type="ECO:0000313" key="3">
    <source>
        <dbReference type="Proteomes" id="UP000291084"/>
    </source>
</evidence>
<accession>A0A0S3R1B1</accession>
<dbReference type="EMBL" id="AP015034">
    <property type="protein sequence ID" value="BAT74318.1"/>
    <property type="molecule type" value="Genomic_DNA"/>
</dbReference>
<dbReference type="AlphaFoldDB" id="A0A0S3R1B1"/>
<reference evidence="2 3" key="1">
    <citation type="journal article" date="2015" name="Sci. Rep.">
        <title>The power of single molecule real-time sequencing technology in the de novo assembly of a eukaryotic genome.</title>
        <authorList>
            <person name="Sakai H."/>
            <person name="Naito K."/>
            <person name="Ogiso-Tanaka E."/>
            <person name="Takahashi Y."/>
            <person name="Iseki K."/>
            <person name="Muto C."/>
            <person name="Satou K."/>
            <person name="Teruya K."/>
            <person name="Shiroma A."/>
            <person name="Shimoji M."/>
            <person name="Hirano T."/>
            <person name="Itoh T."/>
            <person name="Kaga A."/>
            <person name="Tomooka N."/>
        </authorList>
    </citation>
    <scope>NUCLEOTIDE SEQUENCE [LARGE SCALE GENOMIC DNA]</scope>
    <source>
        <strain evidence="3">cv. Shumari</strain>
    </source>
</reference>
<proteinExistence type="predicted"/>
<feature type="region of interest" description="Disordered" evidence="1">
    <location>
        <begin position="200"/>
        <end position="222"/>
    </location>
</feature>
<name>A0A0S3R1B1_PHAAN</name>
<feature type="region of interest" description="Disordered" evidence="1">
    <location>
        <begin position="69"/>
        <end position="116"/>
    </location>
</feature>
<keyword evidence="3" id="KW-1185">Reference proteome</keyword>
<evidence type="ECO:0000313" key="2">
    <source>
        <dbReference type="EMBL" id="BAT74318.1"/>
    </source>
</evidence>